<gene>
    <name evidence="2" type="ORF">BECKTUN1418D_GA0071000_11204</name>
    <name evidence="3" type="ORF">BECKTUN1418E_GA0071001_11424</name>
    <name evidence="1" type="ORF">BECKTUN1418F_GA0071002_11444</name>
</gene>
<organism evidence="1">
    <name type="scientific">Candidatus Kentrum sp. TUN</name>
    <dbReference type="NCBI Taxonomy" id="2126343"/>
    <lineage>
        <taxon>Bacteria</taxon>
        <taxon>Pseudomonadati</taxon>
        <taxon>Pseudomonadota</taxon>
        <taxon>Gammaproteobacteria</taxon>
        <taxon>Candidatus Kentrum</taxon>
    </lineage>
</organism>
<dbReference type="EMBL" id="CAADFX010000120">
    <property type="protein sequence ID" value="VFK60306.1"/>
    <property type="molecule type" value="Genomic_DNA"/>
</dbReference>
<evidence type="ECO:0000313" key="3">
    <source>
        <dbReference type="EMBL" id="VFK67331.1"/>
    </source>
</evidence>
<evidence type="ECO:0000313" key="1">
    <source>
        <dbReference type="EMBL" id="VFK58436.1"/>
    </source>
</evidence>
<protein>
    <submittedName>
        <fullName evidence="1">Uncharacterized protein</fullName>
    </submittedName>
</protein>
<dbReference type="AlphaFoldDB" id="A0A450ZXH3"/>
<evidence type="ECO:0000313" key="2">
    <source>
        <dbReference type="EMBL" id="VFK60306.1"/>
    </source>
</evidence>
<proteinExistence type="predicted"/>
<dbReference type="EMBL" id="CAADFY010000144">
    <property type="protein sequence ID" value="VFK58436.1"/>
    <property type="molecule type" value="Genomic_DNA"/>
</dbReference>
<sequence>MKPSDPHRNLIAPIIQPNEARKRMRKLERALDSANEAVQIARDEYHYLMYERERERVGVNSC</sequence>
<reference evidence="1" key="1">
    <citation type="submission" date="2019-02" db="EMBL/GenBank/DDBJ databases">
        <authorList>
            <person name="Gruber-Vodicka R. H."/>
            <person name="Seah K. B. B."/>
        </authorList>
    </citation>
    <scope>NUCLEOTIDE SEQUENCE</scope>
    <source>
        <strain evidence="2">BECK_BY1</strain>
        <strain evidence="3">BECK_BY2</strain>
        <strain evidence="1">BECK_BY3</strain>
    </source>
</reference>
<dbReference type="EMBL" id="CAADFV010000142">
    <property type="protein sequence ID" value="VFK67331.1"/>
    <property type="molecule type" value="Genomic_DNA"/>
</dbReference>
<accession>A0A450ZXH3</accession>
<name>A0A450ZXH3_9GAMM</name>